<dbReference type="AlphaFoldDB" id="A0A1H6I4C6"/>
<sequence length="117" mass="13494">METLFYRPVLIPSISVSPFGFSQEYKSAKYLKESLKQDFALTDTVKYFDYSLRILKPYKIKNGNLSVELEIRESGHLYHEKREIPIAEVEMVDKDLNIILIGKKSESVSVTTTEVVD</sequence>
<organism evidence="1 2">
    <name type="scientific">Epilithonimonas hominis</name>
    <dbReference type="NCBI Taxonomy" id="420404"/>
    <lineage>
        <taxon>Bacteria</taxon>
        <taxon>Pseudomonadati</taxon>
        <taxon>Bacteroidota</taxon>
        <taxon>Flavobacteriia</taxon>
        <taxon>Flavobacteriales</taxon>
        <taxon>Weeksellaceae</taxon>
        <taxon>Chryseobacterium group</taxon>
        <taxon>Epilithonimonas</taxon>
    </lineage>
</organism>
<dbReference type="STRING" id="420404.SAMN05421793_10416"/>
<protein>
    <submittedName>
        <fullName evidence="1">Uncharacterized protein</fullName>
    </submittedName>
</protein>
<evidence type="ECO:0000313" key="2">
    <source>
        <dbReference type="Proteomes" id="UP000198555"/>
    </source>
</evidence>
<name>A0A1H6I4C6_9FLAO</name>
<keyword evidence="2" id="KW-1185">Reference proteome</keyword>
<dbReference type="RefSeq" id="WP_089768187.1">
    <property type="nucleotide sequence ID" value="NZ_DAMACK010000019.1"/>
</dbReference>
<dbReference type="Proteomes" id="UP000198555">
    <property type="component" value="Unassembled WGS sequence"/>
</dbReference>
<accession>A0A1H6I4C6</accession>
<proteinExistence type="predicted"/>
<dbReference type="EMBL" id="FNWX01000004">
    <property type="protein sequence ID" value="SEH43436.1"/>
    <property type="molecule type" value="Genomic_DNA"/>
</dbReference>
<gene>
    <name evidence="1" type="ORF">SAMN05421793_10416</name>
</gene>
<reference evidence="2" key="1">
    <citation type="submission" date="2016-10" db="EMBL/GenBank/DDBJ databases">
        <authorList>
            <person name="Varghese N."/>
            <person name="Submissions S."/>
        </authorList>
    </citation>
    <scope>NUCLEOTIDE SEQUENCE [LARGE SCALE GENOMIC DNA]</scope>
    <source>
        <strain evidence="2">DSM 19326</strain>
    </source>
</reference>
<evidence type="ECO:0000313" key="1">
    <source>
        <dbReference type="EMBL" id="SEH43436.1"/>
    </source>
</evidence>